<dbReference type="PANTHER" id="PTHR11895:SF176">
    <property type="entry name" value="AMIDASE AMID-RELATED"/>
    <property type="match status" value="1"/>
</dbReference>
<dbReference type="InterPro" id="IPR020556">
    <property type="entry name" value="Amidase_CS"/>
</dbReference>
<dbReference type="InterPro" id="IPR036928">
    <property type="entry name" value="AS_sf"/>
</dbReference>
<dbReference type="EC" id="6.3.5.6" evidence="2"/>
<keyword evidence="2" id="KW-0436">Ligase</keyword>
<dbReference type="GO" id="GO:0050566">
    <property type="term" value="F:asparaginyl-tRNA synthase (glutamine-hydrolyzing) activity"/>
    <property type="evidence" value="ECO:0007669"/>
    <property type="project" value="UniProtKB-EC"/>
</dbReference>
<evidence type="ECO:0000313" key="2">
    <source>
        <dbReference type="EMBL" id="MBB3987136.1"/>
    </source>
</evidence>
<reference evidence="2 3" key="1">
    <citation type="submission" date="2020-08" db="EMBL/GenBank/DDBJ databases">
        <title>Genomic Encyclopedia of Type Strains, Phase IV (KMG-IV): sequencing the most valuable type-strain genomes for metagenomic binning, comparative biology and taxonomic classification.</title>
        <authorList>
            <person name="Goeker M."/>
        </authorList>
    </citation>
    <scope>NUCLEOTIDE SEQUENCE [LARGE SCALE GENOMIC DNA]</scope>
    <source>
        <strain evidence="2 3">DSM 102235</strain>
    </source>
</reference>
<dbReference type="PROSITE" id="PS00571">
    <property type="entry name" value="AMIDASES"/>
    <property type="match status" value="1"/>
</dbReference>
<proteinExistence type="predicted"/>
<gene>
    <name evidence="2" type="ORF">GGQ68_003482</name>
</gene>
<protein>
    <submittedName>
        <fullName evidence="2">Aspartyl-tRNA(Asn)/glutamyl-tRNA(Gln) amidotransferase subunit A</fullName>
        <ecNumber evidence="2">6.3.5.6</ecNumber>
        <ecNumber evidence="2">6.3.5.7</ecNumber>
    </submittedName>
</protein>
<keyword evidence="2" id="KW-0808">Transferase</keyword>
<evidence type="ECO:0000259" key="1">
    <source>
        <dbReference type="Pfam" id="PF01425"/>
    </source>
</evidence>
<dbReference type="PANTHER" id="PTHR11895">
    <property type="entry name" value="TRANSAMIDASE"/>
    <property type="match status" value="1"/>
</dbReference>
<organism evidence="2 3">
    <name type="scientific">Sagittula marina</name>
    <dbReference type="NCBI Taxonomy" id="943940"/>
    <lineage>
        <taxon>Bacteria</taxon>
        <taxon>Pseudomonadati</taxon>
        <taxon>Pseudomonadota</taxon>
        <taxon>Alphaproteobacteria</taxon>
        <taxon>Rhodobacterales</taxon>
        <taxon>Roseobacteraceae</taxon>
        <taxon>Sagittula</taxon>
    </lineage>
</organism>
<feature type="domain" description="Amidase" evidence="1">
    <location>
        <begin position="22"/>
        <end position="424"/>
    </location>
</feature>
<dbReference type="SUPFAM" id="SSF75304">
    <property type="entry name" value="Amidase signature (AS) enzymes"/>
    <property type="match status" value="1"/>
</dbReference>
<dbReference type="GO" id="GO:0050567">
    <property type="term" value="F:glutaminyl-tRNA synthase (glutamine-hydrolyzing) activity"/>
    <property type="evidence" value="ECO:0007669"/>
    <property type="project" value="UniProtKB-EC"/>
</dbReference>
<comment type="caution">
    <text evidence="2">The sequence shown here is derived from an EMBL/GenBank/DDBJ whole genome shotgun (WGS) entry which is preliminary data.</text>
</comment>
<dbReference type="AlphaFoldDB" id="A0A7W6GT66"/>
<keyword evidence="3" id="KW-1185">Reference proteome</keyword>
<dbReference type="GO" id="GO:0016740">
    <property type="term" value="F:transferase activity"/>
    <property type="evidence" value="ECO:0007669"/>
    <property type="project" value="UniProtKB-KW"/>
</dbReference>
<sequence length="444" mass="45662">MTIAKLLSDLEAGRVTSRALVDQAEARIAAAGTASPFSTVELDNARAQAEAVDAARAAGAALGPLAGVPLAHKDMFERQGARMGRGAHPSAAYVAENTAEVLSRLDGAGAVDLGRLQMSEFAMGPTGMNHHHGAPPNPVVPGAIIGGSSSGSGVAVAMGIVPAALGSDTGGSIRLPAACNGVVGIKPTPGRVPMSHTMPLSWTQDCVGPLAASVDCARRVLSVLTGGATRAETQETGPLRLGFDAGDFACDLSPDMAQVLDEERKALVLAGHADRDLDLGWLGTLDEPANVIAMGEAATVHADRLRAHADSYGDQVRTRLVQGAAISAQAYLRARQIRDIAQGKIAEVFRDVDVIVLPMLPDVPPQIDALARLEGASLAGMISAMTRFARPASVLGLPAISLPVAWTDRGPLSLQLVGAPCSEDVLADLARTLETASLRVPEPA</sequence>
<dbReference type="Pfam" id="PF01425">
    <property type="entry name" value="Amidase"/>
    <property type="match status" value="1"/>
</dbReference>
<name>A0A7W6GT66_9RHOB</name>
<dbReference type="RefSeq" id="WP_183968064.1">
    <property type="nucleotide sequence ID" value="NZ_BAABBZ010000058.1"/>
</dbReference>
<dbReference type="Gene3D" id="3.90.1300.10">
    <property type="entry name" value="Amidase signature (AS) domain"/>
    <property type="match status" value="1"/>
</dbReference>
<accession>A0A7W6GT66</accession>
<dbReference type="EC" id="6.3.5.7" evidence="2"/>
<dbReference type="EMBL" id="JACIEJ010000009">
    <property type="protein sequence ID" value="MBB3987136.1"/>
    <property type="molecule type" value="Genomic_DNA"/>
</dbReference>
<dbReference type="Proteomes" id="UP000541426">
    <property type="component" value="Unassembled WGS sequence"/>
</dbReference>
<evidence type="ECO:0000313" key="3">
    <source>
        <dbReference type="Proteomes" id="UP000541426"/>
    </source>
</evidence>
<dbReference type="InterPro" id="IPR023631">
    <property type="entry name" value="Amidase_dom"/>
</dbReference>
<dbReference type="InterPro" id="IPR000120">
    <property type="entry name" value="Amidase"/>
</dbReference>